<gene>
    <name evidence="2" type="ORF">FYJ84_10945</name>
</gene>
<feature type="compositionally biased region" description="Basic and acidic residues" evidence="1">
    <location>
        <begin position="198"/>
        <end position="213"/>
    </location>
</feature>
<evidence type="ECO:0000313" key="3">
    <source>
        <dbReference type="Proteomes" id="UP000433181"/>
    </source>
</evidence>
<feature type="compositionally biased region" description="Basic and acidic residues" evidence="1">
    <location>
        <begin position="126"/>
        <end position="147"/>
    </location>
</feature>
<dbReference type="Proteomes" id="UP000433181">
    <property type="component" value="Unassembled WGS sequence"/>
</dbReference>
<feature type="region of interest" description="Disordered" evidence="1">
    <location>
        <begin position="124"/>
        <end position="165"/>
    </location>
</feature>
<reference evidence="2 3" key="1">
    <citation type="submission" date="2019-08" db="EMBL/GenBank/DDBJ databases">
        <title>In-depth cultivation of the pig gut microbiome towards novel bacterial diversity and tailored functional studies.</title>
        <authorList>
            <person name="Wylensek D."/>
            <person name="Hitch T.C.A."/>
            <person name="Clavel T."/>
        </authorList>
    </citation>
    <scope>NUCLEOTIDE SEQUENCE [LARGE SCALE GENOMIC DNA]</scope>
    <source>
        <strain evidence="2 3">WCA-693-APC-5D-A</strain>
    </source>
</reference>
<dbReference type="RefSeq" id="WP_205764219.1">
    <property type="nucleotide sequence ID" value="NZ_VUNR01000025.1"/>
</dbReference>
<evidence type="ECO:0000256" key="1">
    <source>
        <dbReference type="SAM" id="MobiDB-lite"/>
    </source>
</evidence>
<dbReference type="GeneID" id="96779444"/>
<feature type="region of interest" description="Disordered" evidence="1">
    <location>
        <begin position="194"/>
        <end position="220"/>
    </location>
</feature>
<protein>
    <submittedName>
        <fullName evidence="2">Uncharacterized protein</fullName>
    </submittedName>
</protein>
<organism evidence="2 3">
    <name type="scientific">Anaerovibrio slackiae</name>
    <dbReference type="NCBI Taxonomy" id="2652309"/>
    <lineage>
        <taxon>Bacteria</taxon>
        <taxon>Bacillati</taxon>
        <taxon>Bacillota</taxon>
        <taxon>Negativicutes</taxon>
        <taxon>Selenomonadales</taxon>
        <taxon>Selenomonadaceae</taxon>
        <taxon>Anaerovibrio</taxon>
    </lineage>
</organism>
<feature type="compositionally biased region" description="Polar residues" evidence="1">
    <location>
        <begin position="148"/>
        <end position="160"/>
    </location>
</feature>
<name>A0A6I2UFI6_9FIRM</name>
<dbReference type="AlphaFoldDB" id="A0A6I2UFI6"/>
<evidence type="ECO:0000313" key="2">
    <source>
        <dbReference type="EMBL" id="MSU09497.1"/>
    </source>
</evidence>
<dbReference type="EMBL" id="VUNR01000025">
    <property type="protein sequence ID" value="MSU09497.1"/>
    <property type="molecule type" value="Genomic_DNA"/>
</dbReference>
<comment type="caution">
    <text evidence="2">The sequence shown here is derived from an EMBL/GenBank/DDBJ whole genome shotgun (WGS) entry which is preliminary data.</text>
</comment>
<accession>A0A6I2UFI6</accession>
<sequence>MQTMQKISYINQMNGFLDRMSEDTLPANAVMLYLMLFKSFNRTCWRQEWLKFTIQQLMVFANVGSPNTVYNMRRLLKELGYIDYRPAQNGNRSQTEYRLLPLPGNAAASFSPNEHSVSEYSITEHSNNEHSASEHSINEYSKNERSITECSDSENSQAKSQPKVLENHHIEPVLFSENEYSKIENSAEFSVECSLSENKTENSPIREEEEKKRNTTHVTTVTDQAEKKNINNGSSNSNCHSIGNNMANAKVPMTVNEFCQNSGDYQLCQDAYMDYFKREPPSADKVKLLRFLAEYG</sequence>
<proteinExistence type="predicted"/>
<feature type="non-terminal residue" evidence="2">
    <location>
        <position position="296"/>
    </location>
</feature>
<keyword evidence="3" id="KW-1185">Reference proteome</keyword>